<reference evidence="1 2" key="1">
    <citation type="submission" date="2023-03" db="EMBL/GenBank/DDBJ databases">
        <title>NovoSphingobium album sp. nov. isolated from polycyclic aromatic hydrocarbons- and heavy-metal polluted soil.</title>
        <authorList>
            <person name="Liu Z."/>
            <person name="Wang K."/>
        </authorList>
    </citation>
    <scope>NUCLEOTIDE SEQUENCE [LARGE SCALE GENOMIC DNA]</scope>
    <source>
        <strain evidence="1 2">H3SJ31-1</strain>
    </source>
</reference>
<accession>A0ABT5WSY7</accession>
<evidence type="ECO:0000313" key="2">
    <source>
        <dbReference type="Proteomes" id="UP001216253"/>
    </source>
</evidence>
<dbReference type="EMBL" id="JARESE010000051">
    <property type="protein sequence ID" value="MDE8653165.1"/>
    <property type="molecule type" value="Genomic_DNA"/>
</dbReference>
<name>A0ABT5WSY7_9SPHN</name>
<organism evidence="1 2">
    <name type="scientific">Novosphingobium album</name>
    <name type="common">ex Liu et al. 2023</name>
    <dbReference type="NCBI Taxonomy" id="3031130"/>
    <lineage>
        <taxon>Bacteria</taxon>
        <taxon>Pseudomonadati</taxon>
        <taxon>Pseudomonadota</taxon>
        <taxon>Alphaproteobacteria</taxon>
        <taxon>Sphingomonadales</taxon>
        <taxon>Sphingomonadaceae</taxon>
        <taxon>Novosphingobium</taxon>
    </lineage>
</organism>
<proteinExistence type="predicted"/>
<feature type="non-terminal residue" evidence="1">
    <location>
        <position position="1"/>
    </location>
</feature>
<gene>
    <name evidence="1" type="ORF">PYV00_15800</name>
</gene>
<evidence type="ECO:0008006" key="3">
    <source>
        <dbReference type="Google" id="ProtNLM"/>
    </source>
</evidence>
<keyword evidence="2" id="KW-1185">Reference proteome</keyword>
<evidence type="ECO:0000313" key="1">
    <source>
        <dbReference type="EMBL" id="MDE8653165.1"/>
    </source>
</evidence>
<protein>
    <recommendedName>
        <fullName evidence="3">Alpha/beta hydrolase</fullName>
    </recommendedName>
</protein>
<sequence length="180" mass="19792">QPILPAIIVAAQPAIVVVAAHASLPRLPTTHLVYGTGPEADPALINLDSLHAARFRAIQGVHVHTIAEAGHAIVEWLIHNKLIDKILAQWLLPSQDKARINEQPPPFRAIPPSRFCKMDDGWRAWIAENLALGANRDELLLSLANQGFHPGEAQREIDKATRSPYLQAAIRLAKRIPELP</sequence>
<dbReference type="Proteomes" id="UP001216253">
    <property type="component" value="Unassembled WGS sequence"/>
</dbReference>
<dbReference type="RefSeq" id="WP_275229274.1">
    <property type="nucleotide sequence ID" value="NZ_JARESE010000051.1"/>
</dbReference>
<comment type="caution">
    <text evidence="1">The sequence shown here is derived from an EMBL/GenBank/DDBJ whole genome shotgun (WGS) entry which is preliminary data.</text>
</comment>